<feature type="domain" description="Dipeptidylpeptidase IV N-terminal" evidence="3">
    <location>
        <begin position="198"/>
        <end position="308"/>
    </location>
</feature>
<dbReference type="EMBL" id="JAAFZH010000007">
    <property type="protein sequence ID" value="NDU96684.1"/>
    <property type="molecule type" value="Genomic_DNA"/>
</dbReference>
<dbReference type="Pfam" id="PF07676">
    <property type="entry name" value="PD40"/>
    <property type="match status" value="1"/>
</dbReference>
<evidence type="ECO:0000313" key="4">
    <source>
        <dbReference type="EMBL" id="NDU96684.1"/>
    </source>
</evidence>
<evidence type="ECO:0000259" key="3">
    <source>
        <dbReference type="Pfam" id="PF00930"/>
    </source>
</evidence>
<dbReference type="SUPFAM" id="SSF82171">
    <property type="entry name" value="DPP6 N-terminal domain-like"/>
    <property type="match status" value="1"/>
</dbReference>
<dbReference type="PANTHER" id="PTHR36842">
    <property type="entry name" value="PROTEIN TOLB HOMOLOG"/>
    <property type="match status" value="1"/>
</dbReference>
<evidence type="ECO:0000313" key="5">
    <source>
        <dbReference type="Proteomes" id="UP000474175"/>
    </source>
</evidence>
<keyword evidence="5" id="KW-1185">Reference proteome</keyword>
<dbReference type="InterPro" id="IPR011659">
    <property type="entry name" value="WD40"/>
</dbReference>
<dbReference type="Proteomes" id="UP000474175">
    <property type="component" value="Unassembled WGS sequence"/>
</dbReference>
<evidence type="ECO:0000256" key="1">
    <source>
        <dbReference type="ARBA" id="ARBA00009820"/>
    </source>
</evidence>
<name>A0A6L9L807_9BACT</name>
<reference evidence="4 5" key="1">
    <citation type="submission" date="2020-02" db="EMBL/GenBank/DDBJ databases">
        <title>Draft genome sequence of two Spirosoma agri KCTC 52727 and Spirosoma terrae KCTC 52035.</title>
        <authorList>
            <person name="Rojas J."/>
            <person name="Ambika Manirajan B."/>
            <person name="Suarez C."/>
            <person name="Ratering S."/>
            <person name="Schnell S."/>
        </authorList>
    </citation>
    <scope>NUCLEOTIDE SEQUENCE [LARGE SCALE GENOMIC DNA]</scope>
    <source>
        <strain evidence="4 5">KCTC 52035</strain>
    </source>
</reference>
<feature type="signal peptide" evidence="2">
    <location>
        <begin position="1"/>
        <end position="19"/>
    </location>
</feature>
<keyword evidence="2" id="KW-0732">Signal</keyword>
<dbReference type="PANTHER" id="PTHR36842:SF1">
    <property type="entry name" value="PROTEIN TOLB"/>
    <property type="match status" value="1"/>
</dbReference>
<dbReference type="InterPro" id="IPR002469">
    <property type="entry name" value="Peptidase_S9B_N"/>
</dbReference>
<accession>A0A6L9L807</accession>
<organism evidence="4 5">
    <name type="scientific">Spirosoma terrae</name>
    <dbReference type="NCBI Taxonomy" id="1968276"/>
    <lineage>
        <taxon>Bacteria</taxon>
        <taxon>Pseudomonadati</taxon>
        <taxon>Bacteroidota</taxon>
        <taxon>Cytophagia</taxon>
        <taxon>Cytophagales</taxon>
        <taxon>Cytophagaceae</taxon>
        <taxon>Spirosoma</taxon>
    </lineage>
</organism>
<dbReference type="Gene3D" id="2.120.10.30">
    <property type="entry name" value="TolB, C-terminal domain"/>
    <property type="match status" value="1"/>
</dbReference>
<dbReference type="Pfam" id="PF00930">
    <property type="entry name" value="DPPIV_N"/>
    <property type="match status" value="1"/>
</dbReference>
<dbReference type="RefSeq" id="WP_163951317.1">
    <property type="nucleotide sequence ID" value="NZ_JAAFZH010000007.1"/>
</dbReference>
<gene>
    <name evidence="4" type="ORF">GK108_17510</name>
</gene>
<proteinExistence type="inferred from homology"/>
<sequence length="321" mass="35253">MQKMVRFSSCLLVAGMAFLDGCSPKTTPVVITAPTATGNAESLTRETNDPSNEFYPRISPDGRFMYYNVVETSISLGGNMFNPTVRTNKKSKIVRKQLGNPTTNPLKDNAADATLMPNGNILFTYVLPAKSVIAYTSSEGVGINYISQGEMGDDDAQPVINRNGSKIIFTTLIGGRRMICSMSARGGDFTVITEGYKPIFLPNNEGKIVYNLRVNGRAQIFTLDLQSGQKSQLTSGDYNNKDAAYTRDGKYVAFVSNRENPKLAKHHLYVMRADGTDIKQITQGTTDEADPAWGPDGMLYFSCSVGKDYSIWRAKPRLTVQ</sequence>
<evidence type="ECO:0000256" key="2">
    <source>
        <dbReference type="SAM" id="SignalP"/>
    </source>
</evidence>
<comment type="caution">
    <text evidence="4">The sequence shown here is derived from an EMBL/GenBank/DDBJ whole genome shotgun (WGS) entry which is preliminary data.</text>
</comment>
<protein>
    <submittedName>
        <fullName evidence="4">DUF5050 domain-containing protein</fullName>
    </submittedName>
</protein>
<dbReference type="AlphaFoldDB" id="A0A6L9L807"/>
<dbReference type="GO" id="GO:0006508">
    <property type="term" value="P:proteolysis"/>
    <property type="evidence" value="ECO:0007669"/>
    <property type="project" value="InterPro"/>
</dbReference>
<comment type="similarity">
    <text evidence="1">Belongs to the TolB family.</text>
</comment>
<feature type="chain" id="PRO_5027028443" evidence="2">
    <location>
        <begin position="20"/>
        <end position="321"/>
    </location>
</feature>
<dbReference type="InterPro" id="IPR011042">
    <property type="entry name" value="6-blade_b-propeller_TolB-like"/>
</dbReference>